<dbReference type="SUPFAM" id="SSF101148">
    <property type="entry name" value="Plant invertase/pectin methylesterase inhibitor"/>
    <property type="match status" value="1"/>
</dbReference>
<organism evidence="5">
    <name type="scientific">Oryza punctata</name>
    <name type="common">Red rice</name>
    <dbReference type="NCBI Taxonomy" id="4537"/>
    <lineage>
        <taxon>Eukaryota</taxon>
        <taxon>Viridiplantae</taxon>
        <taxon>Streptophyta</taxon>
        <taxon>Embryophyta</taxon>
        <taxon>Tracheophyta</taxon>
        <taxon>Spermatophyta</taxon>
        <taxon>Magnoliopsida</taxon>
        <taxon>Liliopsida</taxon>
        <taxon>Poales</taxon>
        <taxon>Poaceae</taxon>
        <taxon>BOP clade</taxon>
        <taxon>Oryzoideae</taxon>
        <taxon>Oryzeae</taxon>
        <taxon>Oryzinae</taxon>
        <taxon>Oryza</taxon>
    </lineage>
</organism>
<feature type="signal peptide" evidence="3">
    <location>
        <begin position="1"/>
        <end position="28"/>
    </location>
</feature>
<dbReference type="NCBIfam" id="TIGR01614">
    <property type="entry name" value="PME_inhib"/>
    <property type="match status" value="1"/>
</dbReference>
<dbReference type="HOGENOM" id="CLU_033761_0_2_1"/>
<reference evidence="5" key="2">
    <citation type="submission" date="2018-05" db="EMBL/GenBank/DDBJ databases">
        <title>OpunRS2 (Oryza punctata Reference Sequence Version 2).</title>
        <authorList>
            <person name="Zhang J."/>
            <person name="Kudrna D."/>
            <person name="Lee S."/>
            <person name="Talag J."/>
            <person name="Welchert J."/>
            <person name="Wing R.A."/>
        </authorList>
    </citation>
    <scope>NUCLEOTIDE SEQUENCE [LARGE SCALE GENOMIC DNA]</scope>
</reference>
<keyword evidence="6" id="KW-1185">Reference proteome</keyword>
<evidence type="ECO:0000313" key="6">
    <source>
        <dbReference type="Proteomes" id="UP000026962"/>
    </source>
</evidence>
<dbReference type="CDD" id="cd15798">
    <property type="entry name" value="PMEI-like_3"/>
    <property type="match status" value="1"/>
</dbReference>
<evidence type="ECO:0000259" key="4">
    <source>
        <dbReference type="SMART" id="SM00856"/>
    </source>
</evidence>
<feature type="compositionally biased region" description="Low complexity" evidence="2">
    <location>
        <begin position="162"/>
        <end position="174"/>
    </location>
</feature>
<feature type="region of interest" description="Disordered" evidence="2">
    <location>
        <begin position="158"/>
        <end position="179"/>
    </location>
</feature>
<dbReference type="AlphaFoldDB" id="A0A0E0M636"/>
<proteinExistence type="predicted"/>
<evidence type="ECO:0000256" key="3">
    <source>
        <dbReference type="SAM" id="SignalP"/>
    </source>
</evidence>
<dbReference type="STRING" id="4537.A0A0E0M636"/>
<feature type="domain" description="Pectinesterase inhibitor" evidence="4">
    <location>
        <begin position="48"/>
        <end position="238"/>
    </location>
</feature>
<dbReference type="EnsemblPlants" id="OPUNC10G03880.1">
    <property type="protein sequence ID" value="OPUNC10G03880.1"/>
    <property type="gene ID" value="OPUNC10G03880"/>
</dbReference>
<dbReference type="GO" id="GO:0004857">
    <property type="term" value="F:enzyme inhibitor activity"/>
    <property type="evidence" value="ECO:0007669"/>
    <property type="project" value="InterPro"/>
</dbReference>
<evidence type="ECO:0000313" key="5">
    <source>
        <dbReference type="EnsemblPlants" id="OPUNC10G03880.1"/>
    </source>
</evidence>
<dbReference type="PANTHER" id="PTHR31080">
    <property type="entry name" value="PECTINESTERASE INHIBITOR-LIKE"/>
    <property type="match status" value="1"/>
</dbReference>
<feature type="chain" id="PRO_5002367172" description="Pectinesterase inhibitor domain-containing protein" evidence="3">
    <location>
        <begin position="29"/>
        <end position="244"/>
    </location>
</feature>
<dbReference type="Pfam" id="PF04043">
    <property type="entry name" value="PMEI"/>
    <property type="match status" value="1"/>
</dbReference>
<evidence type="ECO:0000256" key="2">
    <source>
        <dbReference type="SAM" id="MobiDB-lite"/>
    </source>
</evidence>
<reference evidence="5" key="1">
    <citation type="submission" date="2015-04" db="UniProtKB">
        <authorList>
            <consortium name="EnsemblPlants"/>
        </authorList>
    </citation>
    <scope>IDENTIFICATION</scope>
</reference>
<accession>A0A0E0M636</accession>
<dbReference type="PANTHER" id="PTHR31080:SF64">
    <property type="entry name" value="PLANT INVERTASE_PECTIN METHYLESTERASE INHIBITOR SUPERFAMILY PROTEIN"/>
    <property type="match status" value="1"/>
</dbReference>
<dbReference type="eggNOG" id="ENOG502QPI3">
    <property type="taxonomic scope" value="Eukaryota"/>
</dbReference>
<protein>
    <recommendedName>
        <fullName evidence="4">Pectinesterase inhibitor domain-containing protein</fullName>
    </recommendedName>
</protein>
<keyword evidence="1 3" id="KW-0732">Signal</keyword>
<dbReference type="Proteomes" id="UP000026962">
    <property type="component" value="Chromosome 10"/>
</dbReference>
<dbReference type="OMA" id="MENVRTW"/>
<sequence length="244" mass="24437">MALPPPRAISLHLLFLLAMAALATQAAAAEAATAPCSTTESTSSSASTTTAFLRARCATTRYPDVCYDSLLPYASVFQTSHVKLAVAAADVAAAYLRAFSARIKDMLLHHGGVGAGSEEAAASSGGGARVDAALHDCASTISTAANLAKRSSAELTRLDANTASTESSTSATAAGGSRQARWQVSNAKTWLSAAMTNEGTCSDGFEDAGAAATASPAGTEVTAGVASVTKHTSNALALVNGIPL</sequence>
<dbReference type="InterPro" id="IPR051955">
    <property type="entry name" value="PME_Inhibitor"/>
</dbReference>
<dbReference type="Gene3D" id="1.20.140.40">
    <property type="entry name" value="Invertase/pectin methylesterase inhibitor family protein"/>
    <property type="match status" value="1"/>
</dbReference>
<dbReference type="SMART" id="SM00856">
    <property type="entry name" value="PMEI"/>
    <property type="match status" value="1"/>
</dbReference>
<dbReference type="InterPro" id="IPR006501">
    <property type="entry name" value="Pectinesterase_inhib_dom"/>
</dbReference>
<dbReference type="InterPro" id="IPR035513">
    <property type="entry name" value="Invertase/methylesterase_inhib"/>
</dbReference>
<evidence type="ECO:0000256" key="1">
    <source>
        <dbReference type="ARBA" id="ARBA00022729"/>
    </source>
</evidence>
<dbReference type="Gramene" id="OPUNC10G03880.1">
    <property type="protein sequence ID" value="OPUNC10G03880.1"/>
    <property type="gene ID" value="OPUNC10G03880"/>
</dbReference>
<name>A0A0E0M636_ORYPU</name>